<dbReference type="GO" id="GO:0005737">
    <property type="term" value="C:cytoplasm"/>
    <property type="evidence" value="ECO:0007669"/>
    <property type="project" value="TreeGrafter"/>
</dbReference>
<dbReference type="OrthoDB" id="268763at2759"/>
<dbReference type="SUPFAM" id="SSF46785">
    <property type="entry name" value="Winged helix' DNA-binding domain"/>
    <property type="match status" value="1"/>
</dbReference>
<dbReference type="Pfam" id="PF22241">
    <property type="entry name" value="PSMD12-CSN4_N"/>
    <property type="match status" value="1"/>
</dbReference>
<dbReference type="GO" id="GO:0008541">
    <property type="term" value="C:proteasome regulatory particle, lid subcomplex"/>
    <property type="evidence" value="ECO:0007669"/>
    <property type="project" value="TreeGrafter"/>
</dbReference>
<dbReference type="SMART" id="SM00088">
    <property type="entry name" value="PINT"/>
    <property type="match status" value="1"/>
</dbReference>
<dbReference type="PANTHER" id="PTHR10855:SF1">
    <property type="entry name" value="26S PROTEASOME NON-ATPASE REGULATORY SUBUNIT 12"/>
    <property type="match status" value="1"/>
</dbReference>
<evidence type="ECO:0000256" key="2">
    <source>
        <dbReference type="ARBA" id="ARBA00022942"/>
    </source>
</evidence>
<dbReference type="PANTHER" id="PTHR10855">
    <property type="entry name" value="26S PROTEASOME NON-ATPASE REGULATORY SUBUNIT 12/COP9 SIGNALOSOME COMPLEX SUBUNIT 4"/>
    <property type="match status" value="1"/>
</dbReference>
<dbReference type="Pfam" id="PF01399">
    <property type="entry name" value="PCI"/>
    <property type="match status" value="1"/>
</dbReference>
<evidence type="ECO:0000256" key="1">
    <source>
        <dbReference type="ARBA" id="ARBA00006397"/>
    </source>
</evidence>
<comment type="caution">
    <text evidence="4">The sequence shown here is derived from an EMBL/GenBank/DDBJ whole genome shotgun (WGS) entry which is preliminary data.</text>
</comment>
<dbReference type="EMBL" id="NDIQ01000001">
    <property type="protein sequence ID" value="PRT52924.1"/>
    <property type="molecule type" value="Genomic_DNA"/>
</dbReference>
<dbReference type="FunFam" id="1.10.10.10:FF:000070">
    <property type="entry name" value="26S proteasome non-ATPase regulatory subunit 12"/>
    <property type="match status" value="1"/>
</dbReference>
<dbReference type="PROSITE" id="PS50250">
    <property type="entry name" value="PCI"/>
    <property type="match status" value="1"/>
</dbReference>
<dbReference type="InterPro" id="IPR000717">
    <property type="entry name" value="PCI_dom"/>
</dbReference>
<accession>A0A2T0FD52</accession>
<sequence>MGLTQSQTTMSDEAFIKAEKDYSQTLDKELPEIASLSLKDSQDAVEKLLALEKKVRQASDLASSKRVLSEIVKVLRNAGDWKQMNETVQLLSKKHGQLKTAVASLIQEVIAGLDDAPSLATKIETIDNVRTICEGKIYLEMEHARVTRMLAQIKEDEGDISAAADLLGELQVETFGSMDMREKTEFILKQMELYIKKGDFTFAAIVSRKILPRYFDKEEVHDQKLRYYELSVEIALHDNKYLETCQDYRHIYDTPVIQADEKRKQTVLTNMVLFAILAPHDNLRNDLLHKLALESDLPQLPVYEQLVRMFTTLELIRWPKVEEVYGDKLKTFWVFDVTDAESGAASTQRWQDLRQRVIEHNILVIAKFYTRITIAGLAELLDLTPSEAEKILAKLVTSGMVYARINRPQRIVSFAKTKDTNDVLNEWSYNTGKLLEHVETIGHLIAKEEMMLGIRTKLE</sequence>
<comment type="similarity">
    <text evidence="1">Belongs to the proteasome subunit p55 family.</text>
</comment>
<dbReference type="STRING" id="45607.A0A2T0FD52"/>
<keyword evidence="2 4" id="KW-0647">Proteasome</keyword>
<organism evidence="4 5">
    <name type="scientific">Wickerhamiella sorbophila</name>
    <dbReference type="NCBI Taxonomy" id="45607"/>
    <lineage>
        <taxon>Eukaryota</taxon>
        <taxon>Fungi</taxon>
        <taxon>Dikarya</taxon>
        <taxon>Ascomycota</taxon>
        <taxon>Saccharomycotina</taxon>
        <taxon>Dipodascomycetes</taxon>
        <taxon>Dipodascales</taxon>
        <taxon>Trichomonascaceae</taxon>
        <taxon>Wickerhamiella</taxon>
    </lineage>
</organism>
<keyword evidence="5" id="KW-1185">Reference proteome</keyword>
<dbReference type="GO" id="GO:0005634">
    <property type="term" value="C:nucleus"/>
    <property type="evidence" value="ECO:0007669"/>
    <property type="project" value="UniProtKB-ARBA"/>
</dbReference>
<dbReference type="Pfam" id="PF18098">
    <property type="entry name" value="RPN5_C"/>
    <property type="match status" value="1"/>
</dbReference>
<evidence type="ECO:0000313" key="5">
    <source>
        <dbReference type="Proteomes" id="UP000238350"/>
    </source>
</evidence>
<dbReference type="InterPro" id="IPR054559">
    <property type="entry name" value="PSMD12-CSN4-like_N"/>
</dbReference>
<proteinExistence type="inferred from homology"/>
<dbReference type="AlphaFoldDB" id="A0A2T0FD52"/>
<protein>
    <submittedName>
        <fullName evidence="4">26S proteasome regulatory subunit RPN5</fullName>
    </submittedName>
</protein>
<evidence type="ECO:0000259" key="3">
    <source>
        <dbReference type="PROSITE" id="PS50250"/>
    </source>
</evidence>
<gene>
    <name evidence="4" type="ORF">B9G98_00544</name>
</gene>
<evidence type="ECO:0000313" key="4">
    <source>
        <dbReference type="EMBL" id="PRT52924.1"/>
    </source>
</evidence>
<reference evidence="4 5" key="1">
    <citation type="submission" date="2017-04" db="EMBL/GenBank/DDBJ databases">
        <title>Genome sequencing of [Candida] sorbophila.</title>
        <authorList>
            <person name="Ahn J.O."/>
        </authorList>
    </citation>
    <scope>NUCLEOTIDE SEQUENCE [LARGE SCALE GENOMIC DNA]</scope>
    <source>
        <strain evidence="4 5">DS02</strain>
    </source>
</reference>
<dbReference type="RefSeq" id="XP_024662870.1">
    <property type="nucleotide sequence ID" value="XM_024807102.1"/>
</dbReference>
<dbReference type="InterPro" id="IPR040134">
    <property type="entry name" value="PSMD12/CSN4"/>
</dbReference>
<dbReference type="Proteomes" id="UP000238350">
    <property type="component" value="Unassembled WGS sequence"/>
</dbReference>
<dbReference type="GeneID" id="36514293"/>
<dbReference type="InterPro" id="IPR040896">
    <property type="entry name" value="RPN5_C"/>
</dbReference>
<dbReference type="InterPro" id="IPR036388">
    <property type="entry name" value="WH-like_DNA-bd_sf"/>
</dbReference>
<feature type="domain" description="PCI" evidence="3">
    <location>
        <begin position="243"/>
        <end position="419"/>
    </location>
</feature>
<dbReference type="Gene3D" id="1.10.10.10">
    <property type="entry name" value="Winged helix-like DNA-binding domain superfamily/Winged helix DNA-binding domain"/>
    <property type="match status" value="1"/>
</dbReference>
<name>A0A2T0FD52_9ASCO</name>
<dbReference type="InterPro" id="IPR036390">
    <property type="entry name" value="WH_DNA-bd_sf"/>
</dbReference>